<dbReference type="InterPro" id="IPR002556">
    <property type="entry name" value="Arteri_GP3"/>
</dbReference>
<accession>A0A089G0I1</accession>
<organism evidence="1 2">
    <name type="scientific">Mikumi yellow baboon virus 1</name>
    <dbReference type="NCBI Taxonomy" id="1546177"/>
    <lineage>
        <taxon>Viruses</taxon>
        <taxon>Riboviria</taxon>
        <taxon>Orthornavirae</taxon>
        <taxon>Pisuviricota</taxon>
        <taxon>Pisoniviricetes</taxon>
        <taxon>Nidovirales</taxon>
        <taxon>Arnidovirineae</taxon>
        <taxon>Arteriviridae</taxon>
        <taxon>Simarterivirinae</taxon>
        <taxon>Thetaarterivirus</taxon>
        <taxon>Mitartevirus</taxon>
        <taxon>Thetaarterivirus mikelba</taxon>
        <taxon>Thetaarterivirus mikelba 1</taxon>
    </lineage>
</organism>
<dbReference type="Pfam" id="PF01606">
    <property type="entry name" value="Arteri_env"/>
    <property type="match status" value="1"/>
</dbReference>
<dbReference type="Proteomes" id="UP000125052">
    <property type="component" value="Genome"/>
</dbReference>
<evidence type="ECO:0000313" key="1">
    <source>
        <dbReference type="EMBL" id="AIP91287.1"/>
    </source>
</evidence>
<dbReference type="EMBL" id="KM110943">
    <property type="protein sequence ID" value="AIP91287.1"/>
    <property type="molecule type" value="Genomic_RNA"/>
</dbReference>
<protein>
    <submittedName>
        <fullName evidence="1">ORF3' protein</fullName>
    </submittedName>
</protein>
<proteinExistence type="predicted"/>
<evidence type="ECO:0000313" key="2">
    <source>
        <dbReference type="Proteomes" id="UP000125052"/>
    </source>
</evidence>
<reference evidence="1 2" key="1">
    <citation type="journal article" date="2014" name="J. Virol.">
        <title>Two Novel Simian Arteriviruses in Captive and Wild Baboons (Papio spp.).</title>
        <authorList>
            <person name="Bailey A.L."/>
            <person name="Lauck M."/>
            <person name="Sibley S.D."/>
            <person name="Pecotte J."/>
            <person name="Rice K."/>
            <person name="Weny G."/>
            <person name="Tumukunde A."/>
            <person name="Hyeroba D."/>
            <person name="Greene J."/>
            <person name="Correll M."/>
            <person name="Gleicher M."/>
            <person name="Friedrich T.C."/>
            <person name="Jahrling P.B."/>
            <person name="Kuhn J.H."/>
            <person name="Goldberg T.L."/>
            <person name="Rogers J."/>
            <person name="O'Connor D.H."/>
        </authorList>
    </citation>
    <scope>NUCLEOTIDE SEQUENCE [LARGE SCALE GENOMIC DNA]</scope>
    <source>
        <strain evidence="1">MYBV_M14</strain>
    </source>
</reference>
<name>A0A089G0I1_9NIDO</name>
<sequence>MASLLYGRLISCLCLFYLICTSCANSNNSSEAPQGICFLLPLRHNITINITLSTLFCTNDGAVEMEVDENHFGDDECPLSGFKPHGSTKGKYGSFLHHLDQSFPLNLSSNPSHVYITLLLTYIVSQYPSVLFENTTGRIYAINATETNNEWRFCVNATDLSNITSGGPITDIFTTGPPWDLYYVELLRPFLLSLLMLGLSRI</sequence>
<gene>
    <name evidence="1" type="primary">ORF3'</name>
</gene>